<dbReference type="EMBL" id="JAOPGA020000797">
    <property type="protein sequence ID" value="KAL0481869.1"/>
    <property type="molecule type" value="Genomic_DNA"/>
</dbReference>
<dbReference type="InterPro" id="IPR052753">
    <property type="entry name" value="Rbr2/Nigerythrin"/>
</dbReference>
<dbReference type="PROSITE" id="PS50905">
    <property type="entry name" value="FERRITIN_LIKE"/>
    <property type="match status" value="1"/>
</dbReference>
<dbReference type="GO" id="GO:0046872">
    <property type="term" value="F:metal ion binding"/>
    <property type="evidence" value="ECO:0007669"/>
    <property type="project" value="InterPro"/>
</dbReference>
<organism evidence="2 3">
    <name type="scientific">Acrasis kona</name>
    <dbReference type="NCBI Taxonomy" id="1008807"/>
    <lineage>
        <taxon>Eukaryota</taxon>
        <taxon>Discoba</taxon>
        <taxon>Heterolobosea</taxon>
        <taxon>Tetramitia</taxon>
        <taxon>Eutetramitia</taxon>
        <taxon>Acrasidae</taxon>
        <taxon>Acrasis</taxon>
    </lineage>
</organism>
<dbReference type="InterPro" id="IPR003251">
    <property type="entry name" value="Rr_diiron-bd_dom"/>
</dbReference>
<reference evidence="2 3" key="1">
    <citation type="submission" date="2024-03" db="EMBL/GenBank/DDBJ databases">
        <title>The Acrasis kona genome and developmental transcriptomes reveal deep origins of eukaryotic multicellular pathways.</title>
        <authorList>
            <person name="Sheikh S."/>
            <person name="Fu C.-J."/>
            <person name="Brown M.W."/>
            <person name="Baldauf S.L."/>
        </authorList>
    </citation>
    <scope>NUCLEOTIDE SEQUENCE [LARGE SCALE GENOMIC DNA]</scope>
    <source>
        <strain evidence="2 3">ATCC MYA-3509</strain>
    </source>
</reference>
<dbReference type="Pfam" id="PF02915">
    <property type="entry name" value="Rubrerythrin"/>
    <property type="match status" value="1"/>
</dbReference>
<dbReference type="AlphaFoldDB" id="A0AAW2YXP7"/>
<dbReference type="SUPFAM" id="SSF47240">
    <property type="entry name" value="Ferritin-like"/>
    <property type="match status" value="1"/>
</dbReference>
<accession>A0AAW2YXP7</accession>
<evidence type="ECO:0000259" key="1">
    <source>
        <dbReference type="PROSITE" id="PS50905"/>
    </source>
</evidence>
<dbReference type="Proteomes" id="UP001431209">
    <property type="component" value="Unassembled WGS sequence"/>
</dbReference>
<dbReference type="InterPro" id="IPR009078">
    <property type="entry name" value="Ferritin-like_SF"/>
</dbReference>
<feature type="domain" description="Ferritin-like diiron" evidence="1">
    <location>
        <begin position="34"/>
        <end position="168"/>
    </location>
</feature>
<dbReference type="PANTHER" id="PTHR33746:SF4">
    <property type="entry name" value="RUBRERYTHRIN"/>
    <property type="match status" value="1"/>
</dbReference>
<dbReference type="PANTHER" id="PTHR33746">
    <property type="entry name" value="RUBRERYTHRIN"/>
    <property type="match status" value="1"/>
</dbReference>
<protein>
    <recommendedName>
        <fullName evidence="1">Ferritin-like diiron domain-containing protein</fullName>
    </recommendedName>
</protein>
<dbReference type="Gene3D" id="1.20.1260.10">
    <property type="match status" value="1"/>
</dbReference>
<evidence type="ECO:0000313" key="2">
    <source>
        <dbReference type="EMBL" id="KAL0481869.1"/>
    </source>
</evidence>
<dbReference type="InterPro" id="IPR009040">
    <property type="entry name" value="Ferritin-like_diiron"/>
</dbReference>
<keyword evidence="3" id="KW-1185">Reference proteome</keyword>
<gene>
    <name evidence="2" type="ORF">AKO1_011389</name>
</gene>
<comment type="caution">
    <text evidence="2">The sequence shown here is derived from an EMBL/GenBank/DDBJ whole genome shotgun (WGS) entry which is preliminary data.</text>
</comment>
<sequence length="168" mass="18682">MIARTTFRNFTRTLYSRPSICQVLQSRSYSNDVTINGTPTHENLRSAFAGEAMKVQRYRYFAIRADSEGQVEIANLFRAAAKVAEDHSAGHLDFLLEVNDPATGEVASDLDGMLDSASFGTKHEGDQMYNEFAQTARNDGFEDIAEWFEKLAGAQAKLSNRFNGAVLE</sequence>
<dbReference type="CDD" id="cd01041">
    <property type="entry name" value="Rubrerythrin"/>
    <property type="match status" value="1"/>
</dbReference>
<name>A0AAW2YXP7_9EUKA</name>
<proteinExistence type="predicted"/>
<evidence type="ECO:0000313" key="3">
    <source>
        <dbReference type="Proteomes" id="UP001431209"/>
    </source>
</evidence>
<dbReference type="InterPro" id="IPR012347">
    <property type="entry name" value="Ferritin-like"/>
</dbReference>
<dbReference type="GO" id="GO:0016491">
    <property type="term" value="F:oxidoreductase activity"/>
    <property type="evidence" value="ECO:0007669"/>
    <property type="project" value="InterPro"/>
</dbReference>